<sequence>MKLFLIGLFSGIIGGMGIGGGTILIPALTIIMGVEQHTAQSVNLLSFIPTAVIALIYHLKKRNIKYSILPLIITGGIIGSLVGANIAIVTKAILLKKIFAILLFLIGTYEILSKPRK</sequence>
<name>A0A101E5R3_9THEO</name>
<dbReference type="Proteomes" id="UP000294886">
    <property type="component" value="Unassembled WGS sequence"/>
</dbReference>
<comment type="caution">
    <text evidence="8">The sequence shown here is derived from an EMBL/GenBank/DDBJ whole genome shotgun (WGS) entry which is preliminary data.</text>
</comment>
<dbReference type="PANTHER" id="PTHR43701:SF2">
    <property type="entry name" value="MEMBRANE TRANSPORTER PROTEIN YJNA-RELATED"/>
    <property type="match status" value="1"/>
</dbReference>
<feature type="transmembrane region" description="Helical" evidence="6">
    <location>
        <begin position="40"/>
        <end position="59"/>
    </location>
</feature>
<dbReference type="GO" id="GO:0005886">
    <property type="term" value="C:plasma membrane"/>
    <property type="evidence" value="ECO:0007669"/>
    <property type="project" value="UniProtKB-SubCell"/>
</dbReference>
<accession>A0A101E5R3</accession>
<feature type="transmembrane region" description="Helical" evidence="6">
    <location>
        <begin position="12"/>
        <end position="34"/>
    </location>
</feature>
<reference evidence="8 10" key="2">
    <citation type="submission" date="2019-03" db="EMBL/GenBank/DDBJ databases">
        <title>Genomic Encyclopedia of Type Strains, Phase IV (KMG-IV): sequencing the most valuable type-strain genomes for metagenomic binning, comparative biology and taxonomic classification.</title>
        <authorList>
            <person name="Goeker M."/>
        </authorList>
    </citation>
    <scope>NUCLEOTIDE SEQUENCE [LARGE SCALE GENOMIC DNA]</scope>
    <source>
        <strain evidence="8 10">DSM 13054</strain>
    </source>
</reference>
<keyword evidence="6" id="KW-1003">Cell membrane</keyword>
<evidence type="ECO:0000256" key="5">
    <source>
        <dbReference type="ARBA" id="ARBA00023136"/>
    </source>
</evidence>
<dbReference type="Proteomes" id="UP000264445">
    <property type="component" value="Unassembled WGS sequence"/>
</dbReference>
<dbReference type="EMBL" id="SLWU01000002">
    <property type="protein sequence ID" value="TCO68339.1"/>
    <property type="molecule type" value="Genomic_DNA"/>
</dbReference>
<evidence type="ECO:0000313" key="10">
    <source>
        <dbReference type="Proteomes" id="UP000294886"/>
    </source>
</evidence>
<evidence type="ECO:0000313" key="7">
    <source>
        <dbReference type="EMBL" id="HBT49549.1"/>
    </source>
</evidence>
<feature type="transmembrane region" description="Helical" evidence="6">
    <location>
        <begin position="94"/>
        <end position="112"/>
    </location>
</feature>
<keyword evidence="4 6" id="KW-1133">Transmembrane helix</keyword>
<organism evidence="8 10">
    <name type="scientific">Caldanaerobacter subterraneus</name>
    <dbReference type="NCBI Taxonomy" id="911092"/>
    <lineage>
        <taxon>Bacteria</taxon>
        <taxon>Bacillati</taxon>
        <taxon>Bacillota</taxon>
        <taxon>Clostridia</taxon>
        <taxon>Thermoanaerobacterales</taxon>
        <taxon>Thermoanaerobacteraceae</taxon>
        <taxon>Caldanaerobacter</taxon>
    </lineage>
</organism>
<evidence type="ECO:0000256" key="3">
    <source>
        <dbReference type="ARBA" id="ARBA00022692"/>
    </source>
</evidence>
<evidence type="ECO:0000256" key="6">
    <source>
        <dbReference type="RuleBase" id="RU363041"/>
    </source>
</evidence>
<dbReference type="InterPro" id="IPR051598">
    <property type="entry name" value="TSUP/Inactive_protease-like"/>
</dbReference>
<feature type="transmembrane region" description="Helical" evidence="6">
    <location>
        <begin position="66"/>
        <end position="88"/>
    </location>
</feature>
<keyword evidence="5 6" id="KW-0472">Membrane</keyword>
<dbReference type="EMBL" id="DOLB01000101">
    <property type="protein sequence ID" value="HBT49549.1"/>
    <property type="molecule type" value="Genomic_DNA"/>
</dbReference>
<evidence type="ECO:0000256" key="4">
    <source>
        <dbReference type="ARBA" id="ARBA00022989"/>
    </source>
</evidence>
<dbReference type="RefSeq" id="WP_132038886.1">
    <property type="nucleotide sequence ID" value="NZ_DOLB01000101.1"/>
</dbReference>
<proteinExistence type="inferred from homology"/>
<evidence type="ECO:0000256" key="1">
    <source>
        <dbReference type="ARBA" id="ARBA00004141"/>
    </source>
</evidence>
<dbReference type="PANTHER" id="PTHR43701">
    <property type="entry name" value="MEMBRANE TRANSPORTER PROTEIN MJ0441-RELATED"/>
    <property type="match status" value="1"/>
</dbReference>
<protein>
    <recommendedName>
        <fullName evidence="6">Probable membrane transporter protein</fullName>
    </recommendedName>
</protein>
<dbReference type="InterPro" id="IPR002781">
    <property type="entry name" value="TM_pro_TauE-like"/>
</dbReference>
<comment type="subcellular location">
    <subcellularLocation>
        <location evidence="6">Cell membrane</location>
        <topology evidence="6">Multi-pass membrane protein</topology>
    </subcellularLocation>
    <subcellularLocation>
        <location evidence="1">Membrane</location>
        <topology evidence="1">Multi-pass membrane protein</topology>
    </subcellularLocation>
</comment>
<dbReference type="AlphaFoldDB" id="A0A101E5R3"/>
<evidence type="ECO:0000256" key="2">
    <source>
        <dbReference type="ARBA" id="ARBA00009142"/>
    </source>
</evidence>
<reference evidence="7 9" key="1">
    <citation type="journal article" date="2018" name="Nat. Biotechnol.">
        <title>A standardized bacterial taxonomy based on genome phylogeny substantially revises the tree of life.</title>
        <authorList>
            <person name="Parks D.H."/>
            <person name="Chuvochina M."/>
            <person name="Waite D.W."/>
            <person name="Rinke C."/>
            <person name="Skarshewski A."/>
            <person name="Chaumeil P.A."/>
            <person name="Hugenholtz P."/>
        </authorList>
    </citation>
    <scope>NUCLEOTIDE SEQUENCE [LARGE SCALE GENOMIC DNA]</scope>
    <source>
        <strain evidence="7">UBA12544</strain>
    </source>
</reference>
<gene>
    <name evidence="7" type="ORF">DEA61_06945</name>
    <name evidence="8" type="ORF">EV203_10224</name>
</gene>
<evidence type="ECO:0000313" key="8">
    <source>
        <dbReference type="EMBL" id="TCO68339.1"/>
    </source>
</evidence>
<evidence type="ECO:0000313" key="9">
    <source>
        <dbReference type="Proteomes" id="UP000264445"/>
    </source>
</evidence>
<keyword evidence="3 6" id="KW-0812">Transmembrane</keyword>
<comment type="similarity">
    <text evidence="2 6">Belongs to the 4-toluene sulfonate uptake permease (TSUP) (TC 2.A.102) family.</text>
</comment>
<dbReference type="Pfam" id="PF01925">
    <property type="entry name" value="TauE"/>
    <property type="match status" value="1"/>
</dbReference>